<evidence type="ECO:0000256" key="1">
    <source>
        <dbReference type="SAM" id="Coils"/>
    </source>
</evidence>
<dbReference type="Proteomes" id="UP000190814">
    <property type="component" value="Unassembled WGS sequence"/>
</dbReference>
<accession>A0A1T4VRI4</accession>
<keyword evidence="1" id="KW-0175">Coiled coil</keyword>
<dbReference type="EMBL" id="FUXZ01000008">
    <property type="protein sequence ID" value="SKA67465.1"/>
    <property type="molecule type" value="Genomic_DNA"/>
</dbReference>
<dbReference type="Gene3D" id="1.10.287.950">
    <property type="entry name" value="Methyl-accepting chemotaxis protein"/>
    <property type="match status" value="1"/>
</dbReference>
<evidence type="ECO:0000313" key="3">
    <source>
        <dbReference type="Proteomes" id="UP000190814"/>
    </source>
</evidence>
<dbReference type="Pfam" id="PF18960">
    <property type="entry name" value="DUF5702"/>
    <property type="match status" value="1"/>
</dbReference>
<feature type="coiled-coil region" evidence="1">
    <location>
        <begin position="311"/>
        <end position="338"/>
    </location>
</feature>
<name>A0A1T4VRI4_9FIRM</name>
<evidence type="ECO:0000313" key="2">
    <source>
        <dbReference type="EMBL" id="SKA67465.1"/>
    </source>
</evidence>
<reference evidence="2 3" key="1">
    <citation type="submission" date="2017-02" db="EMBL/GenBank/DDBJ databases">
        <authorList>
            <person name="Peterson S.W."/>
        </authorList>
    </citation>
    <scope>NUCLEOTIDE SEQUENCE [LARGE SCALE GENOMIC DNA]</scope>
    <source>
        <strain evidence="2 3">ATCC 35992</strain>
    </source>
</reference>
<dbReference type="InterPro" id="IPR043756">
    <property type="entry name" value="DUF5702"/>
</dbReference>
<feature type="coiled-coil region" evidence="1">
    <location>
        <begin position="181"/>
        <end position="239"/>
    </location>
</feature>
<proteinExistence type="predicted"/>
<dbReference type="OrthoDB" id="5135382at2"/>
<organism evidence="2 3">
    <name type="scientific">Eubacterium uniforme</name>
    <dbReference type="NCBI Taxonomy" id="39495"/>
    <lineage>
        <taxon>Bacteria</taxon>
        <taxon>Bacillati</taxon>
        <taxon>Bacillota</taxon>
        <taxon>Clostridia</taxon>
        <taxon>Eubacteriales</taxon>
        <taxon>Eubacteriaceae</taxon>
        <taxon>Eubacterium</taxon>
    </lineage>
</organism>
<dbReference type="RefSeq" id="WP_078766331.1">
    <property type="nucleotide sequence ID" value="NZ_FUXZ01000008.1"/>
</dbReference>
<gene>
    <name evidence="2" type="ORF">SAMN02745111_01460</name>
</gene>
<sequence length="658" mass="73306">MKKEKGSISIYAAISFTCIIALVLTLIEAGRYEYCGANLSIVTNNAVESAMGDYANELVDEYGLFLNVNTDDELVGKIDEYVLANISGFEGDYIDLLSVANYEIPSKEIKHITDDGGSFMAKEVSDYMKIKVGEDAASALIDKYGNSTAIGNISSFIKSVKSAKKKIERVAEAASDLYDAYENIKNTADEIKDDIRGIKKAVKNMREVIEDYKAAECEFEDLEKAYNILVGQVDNLKKDLEDISSFGEKATDSKSEYEEGKEEAQSIYGQIWPDEETPETEDELLDNYDDVKDVIEVIEGIDLSDFDKTKKLAEENAIKIIERKLDKLTESIDVAKTIKNLTKGIKLDSIINNPNKSMGKKNGYGVSGKDIVKYVENISEDIILGQVMDVSKVSNLKINRDDESPSNIKDKGKGNIKKIDEALFSLYCADVFASYTDKKEDSLLNYEMEYILCGHEGDKENLSESVAKLLALREATNVIAILSNPDMLNEARTLALSTFGLTGVPAITVLGEVLIVAAWGYAESVLDVRNLLAKGRCKLIKKRTDFKLSLGNIGSIMNGSFVETEGEGETIHDGLNYKEFLEILMFATGKTSKYYRAMDLIEERTKQKKDDFRMNQCIVKASVDIKYELKPLFISKDITKNFMEGGTVFVNRKAEYGY</sequence>
<dbReference type="AlphaFoldDB" id="A0A1T4VRI4"/>
<protein>
    <submittedName>
        <fullName evidence="2">Uncharacterized protein</fullName>
    </submittedName>
</protein>
<keyword evidence="3" id="KW-1185">Reference proteome</keyword>
<dbReference type="STRING" id="39495.SAMN02745111_01460"/>